<keyword evidence="3" id="KW-0217">Developmental protein</keyword>
<evidence type="ECO:0000313" key="15">
    <source>
        <dbReference type="EMBL" id="ALC79948.1"/>
    </source>
</evidence>
<sequence length="956" mass="107256">LQIFRMDGQKGAGRARGQGRASRPHQSGNGGGGGRRPQNARTPGQQQQQQQEGGPSGQQRFGGQQGGGGRGGQQHGGGGGEPQRSAWGGGGAAGGSGQQSAWGGNQQRPQLAAAPPPQQSAWGAQSRQPGPGAAAAAGPAFSGSGASQPRHQAPSTQGRATSHRETNPAEPVKVAKEDARGSMRGRRVIAEFISTRPKECKTKCGKSGDNCVVKANYFRIIKKPRWSIFQYRIDFSPDVDLIHMRRKYLYEHEHMFVGFLFDGTILFTTTTLDTPSKEVYCKDENGETVQIRIRKVGEIRVTDIQLLQVLNLILRRSLRGLKLRLVSRNYYDPLSLISVREHGLEIWPGYTTSIRQHEQDILLCAEVSHKIMRTDTLFKILVECSRNNRDYQDAFKKAVVGMVVLTGYNNKTYRVDDVDFNLSPLSKFKTKDTEITYMEYYQKRYALTIRDTRQPLLLSRPTEKNIRGGQNEFIFLIPELARATGLTEDMKANGRLMRSIADHTRLPPEPRIERLKMFNKRLENSAESQEVFKSWNLQLDKNLVELPGRILKPETITFAANRKYICDFSADWNREFRKGAMFVHRDVVRWYVILPKRIERESKEFIRMMRSAASGMKMNFAEPRFLELSDDRNTSYSAAIEKACTSDPQLLMVVVPNDNAERYSCIKKKCIVDKAVPSQVACMRTFCPKSGKTGGIMSIATKIVIQINAKLLGAPWMVDLPLRGLMTVGFDVCHSARDSIKSYGALVATMDLKASTKYFSAVTEHMKGQELSTDIALNMNKALKTYRDTHGALPERILFFRDGVGDGQLQQVFETEIANLKKKFDQIYKSAGVENGCRMAFIVVSKRINTRFFVHDKNPPPGLVVDDVVTLPERYDFFLVSQSVRQGTVSPTSYNVIHDSMGFDADKLQILTYKMTHLYYNWAGTCRVPAVCQYAHKLAFLTAQYLHRAPANVLET</sequence>
<dbReference type="InterPro" id="IPR003100">
    <property type="entry name" value="PAZ_dom"/>
</dbReference>
<dbReference type="GO" id="GO:0009994">
    <property type="term" value="P:oocyte differentiation"/>
    <property type="evidence" value="ECO:0007669"/>
    <property type="project" value="UniProtKB-ARBA"/>
</dbReference>
<dbReference type="Gene3D" id="3.40.50.2300">
    <property type="match status" value="1"/>
</dbReference>
<reference evidence="15" key="1">
    <citation type="journal article" date="2016" name="Genome Biol. Evol.">
        <title>Duplication and diversification of Dipteran Argonaute genes, and the evolutionary divergence of Piwi and Aubergine.</title>
        <authorList>
            <person name="Lewis S.H."/>
            <person name="Salmela H."/>
            <person name="Obbard D.J."/>
        </authorList>
    </citation>
    <scope>NUCLEOTIDE SEQUENCE</scope>
</reference>
<evidence type="ECO:0000256" key="2">
    <source>
        <dbReference type="ARBA" id="ARBA00004556"/>
    </source>
</evidence>
<dbReference type="SMART" id="SM00949">
    <property type="entry name" value="PAZ"/>
    <property type="match status" value="1"/>
</dbReference>
<keyword evidence="5" id="KW-0963">Cytoplasm</keyword>
<dbReference type="CDD" id="cd02845">
    <property type="entry name" value="PAZ_piwi_like"/>
    <property type="match status" value="1"/>
</dbReference>
<dbReference type="FunFam" id="2.170.260.10:FF:000003">
    <property type="entry name" value="Piwi-like RNA-mediated gene silencing 2"/>
    <property type="match status" value="1"/>
</dbReference>
<dbReference type="GO" id="GO:0007279">
    <property type="term" value="P:pole cell formation"/>
    <property type="evidence" value="ECO:0007669"/>
    <property type="project" value="UniProtKB-ARBA"/>
</dbReference>
<feature type="domain" description="PAZ" evidence="13">
    <location>
        <begin position="376"/>
        <end position="485"/>
    </location>
</feature>
<dbReference type="PROSITE" id="PS50822">
    <property type="entry name" value="PIWI"/>
    <property type="match status" value="1"/>
</dbReference>
<proteinExistence type="evidence at transcript level"/>
<dbReference type="AlphaFoldDB" id="A0A140AQC4"/>
<dbReference type="InterPro" id="IPR036397">
    <property type="entry name" value="RNaseH_sf"/>
</dbReference>
<feature type="domain" description="Piwi" evidence="14">
    <location>
        <begin position="650"/>
        <end position="947"/>
    </location>
</feature>
<protein>
    <submittedName>
        <fullName evidence="15">Aubergine</fullName>
    </submittedName>
</protein>
<dbReference type="Gene3D" id="3.30.420.10">
    <property type="entry name" value="Ribonuclease H-like superfamily/Ribonuclease H"/>
    <property type="match status" value="1"/>
</dbReference>
<feature type="non-terminal residue" evidence="15">
    <location>
        <position position="956"/>
    </location>
</feature>
<evidence type="ECO:0000256" key="1">
    <source>
        <dbReference type="ARBA" id="ARBA00004331"/>
    </source>
</evidence>
<organism evidence="15">
    <name type="scientific">Eristalis pertinax</name>
    <dbReference type="NCBI Taxonomy" id="1572519"/>
    <lineage>
        <taxon>Eukaryota</taxon>
        <taxon>Metazoa</taxon>
        <taxon>Ecdysozoa</taxon>
        <taxon>Arthropoda</taxon>
        <taxon>Hexapoda</taxon>
        <taxon>Insecta</taxon>
        <taxon>Pterygota</taxon>
        <taxon>Neoptera</taxon>
        <taxon>Endopterygota</taxon>
        <taxon>Diptera</taxon>
        <taxon>Brachycera</taxon>
        <taxon>Muscomorpha</taxon>
        <taxon>Syrphoidea</taxon>
        <taxon>Syrphidae</taxon>
        <taxon>Eristalinae</taxon>
        <taxon>Eristalini</taxon>
        <taxon>Eristalis</taxon>
    </lineage>
</organism>
<comment type="similarity">
    <text evidence="11">Belongs to the argonaute family. Piwi subfamily.</text>
</comment>
<dbReference type="GO" id="GO:0016891">
    <property type="term" value="F:RNA endonuclease activity producing 5'-phosphomonoesters, hydrolytic mechanism"/>
    <property type="evidence" value="ECO:0007669"/>
    <property type="project" value="UniProtKB-ARBA"/>
</dbReference>
<keyword evidence="7" id="KW-0378">Hydrolase</keyword>
<dbReference type="InterPro" id="IPR012337">
    <property type="entry name" value="RNaseH-like_sf"/>
</dbReference>
<dbReference type="PANTHER" id="PTHR22891">
    <property type="entry name" value="EUKARYOTIC TRANSLATION INITIATION FACTOR 2C"/>
    <property type="match status" value="1"/>
</dbReference>
<dbReference type="SUPFAM" id="SSF53098">
    <property type="entry name" value="Ribonuclease H-like"/>
    <property type="match status" value="1"/>
</dbReference>
<dbReference type="GO" id="GO:0031507">
    <property type="term" value="P:heterochromatin formation"/>
    <property type="evidence" value="ECO:0007669"/>
    <property type="project" value="UniProtKB-ARBA"/>
</dbReference>
<dbReference type="InterPro" id="IPR036085">
    <property type="entry name" value="PAZ_dom_sf"/>
</dbReference>
<dbReference type="FunFam" id="3.40.50.2300:FF:000404">
    <property type="entry name" value="Argonaut-like protein"/>
    <property type="match status" value="1"/>
</dbReference>
<evidence type="ECO:0000256" key="3">
    <source>
        <dbReference type="ARBA" id="ARBA00022473"/>
    </source>
</evidence>
<dbReference type="InterPro" id="IPR003165">
    <property type="entry name" value="Piwi"/>
</dbReference>
<evidence type="ECO:0000256" key="4">
    <source>
        <dbReference type="ARBA" id="ARBA00022481"/>
    </source>
</evidence>
<dbReference type="EMBL" id="KR012673">
    <property type="protein sequence ID" value="ALC79948.1"/>
    <property type="molecule type" value="mRNA"/>
</dbReference>
<evidence type="ECO:0000256" key="5">
    <source>
        <dbReference type="ARBA" id="ARBA00022490"/>
    </source>
</evidence>
<dbReference type="GO" id="GO:0034584">
    <property type="term" value="F:piRNA binding"/>
    <property type="evidence" value="ECO:0007669"/>
    <property type="project" value="UniProtKB-ARBA"/>
</dbReference>
<keyword evidence="6" id="KW-0221">Differentiation</keyword>
<keyword evidence="4" id="KW-0488">Methylation</keyword>
<keyword evidence="8" id="KW-0694">RNA-binding</keyword>
<feature type="compositionally biased region" description="Low complexity" evidence="12">
    <location>
        <begin position="44"/>
        <end position="62"/>
    </location>
</feature>
<dbReference type="PROSITE" id="PS50821">
    <property type="entry name" value="PAZ"/>
    <property type="match status" value="1"/>
</dbReference>
<dbReference type="GO" id="GO:0048471">
    <property type="term" value="C:perinuclear region of cytoplasm"/>
    <property type="evidence" value="ECO:0007669"/>
    <property type="project" value="UniProtKB-SubCell"/>
</dbReference>
<evidence type="ECO:0000256" key="12">
    <source>
        <dbReference type="SAM" id="MobiDB-lite"/>
    </source>
</evidence>
<accession>A0A140AQC4</accession>
<evidence type="ECO:0000256" key="6">
    <source>
        <dbReference type="ARBA" id="ARBA00022782"/>
    </source>
</evidence>
<evidence type="ECO:0000256" key="7">
    <source>
        <dbReference type="ARBA" id="ARBA00022801"/>
    </source>
</evidence>
<dbReference type="Pfam" id="PF02170">
    <property type="entry name" value="PAZ"/>
    <property type="match status" value="1"/>
</dbReference>
<dbReference type="Gene3D" id="2.170.260.10">
    <property type="entry name" value="paz domain"/>
    <property type="match status" value="1"/>
</dbReference>
<dbReference type="GO" id="GO:0141009">
    <property type="term" value="P:transposable element silencing by piRNA-mediated mRNA destabilization"/>
    <property type="evidence" value="ECO:0007669"/>
    <property type="project" value="UniProtKB-ARBA"/>
</dbReference>
<feature type="compositionally biased region" description="Basic and acidic residues" evidence="12">
    <location>
        <begin position="162"/>
        <end position="181"/>
    </location>
</feature>
<dbReference type="Pfam" id="PF23278">
    <property type="entry name" value="Piwi_N"/>
    <property type="match status" value="1"/>
</dbReference>
<dbReference type="CDD" id="cd04658">
    <property type="entry name" value="Piwi_piwi-like_Euk"/>
    <property type="match status" value="1"/>
</dbReference>
<keyword evidence="10" id="KW-0943">RNA-mediated gene silencing</keyword>
<feature type="compositionally biased region" description="Low complexity" evidence="12">
    <location>
        <begin position="98"/>
        <end position="149"/>
    </location>
</feature>
<dbReference type="FunFam" id="3.30.420.10:FF:000014">
    <property type="entry name" value="Piwi-like RNA-mediated gene silencing 1"/>
    <property type="match status" value="1"/>
</dbReference>
<keyword evidence="9" id="KW-0896">Oogenesis</keyword>
<evidence type="ECO:0000256" key="10">
    <source>
        <dbReference type="ARBA" id="ARBA00023158"/>
    </source>
</evidence>
<dbReference type="SUPFAM" id="SSF101690">
    <property type="entry name" value="PAZ domain"/>
    <property type="match status" value="1"/>
</dbReference>
<name>A0A140AQC4_9MUSC</name>
<dbReference type="Pfam" id="PF02171">
    <property type="entry name" value="Piwi"/>
    <property type="match status" value="1"/>
</dbReference>
<dbReference type="GO" id="GO:0043186">
    <property type="term" value="C:P granule"/>
    <property type="evidence" value="ECO:0007669"/>
    <property type="project" value="UniProtKB-ARBA"/>
</dbReference>
<evidence type="ECO:0000256" key="8">
    <source>
        <dbReference type="ARBA" id="ARBA00022884"/>
    </source>
</evidence>
<feature type="region of interest" description="Disordered" evidence="12">
    <location>
        <begin position="1"/>
        <end position="181"/>
    </location>
</feature>
<feature type="compositionally biased region" description="Gly residues" evidence="12">
    <location>
        <begin position="63"/>
        <end position="97"/>
    </location>
</feature>
<dbReference type="SMART" id="SM00950">
    <property type="entry name" value="Piwi"/>
    <property type="match status" value="1"/>
</dbReference>
<evidence type="ECO:0000259" key="13">
    <source>
        <dbReference type="PROSITE" id="PS50821"/>
    </source>
</evidence>
<comment type="subcellular location">
    <subcellularLocation>
        <location evidence="1">Cytoplasm</location>
        <location evidence="1">Cytoplasmic ribonucleoprotein granule</location>
    </subcellularLocation>
    <subcellularLocation>
        <location evidence="2">Cytoplasm</location>
        <location evidence="2">Perinuclear region</location>
    </subcellularLocation>
</comment>
<evidence type="ECO:0000256" key="9">
    <source>
        <dbReference type="ARBA" id="ARBA00022943"/>
    </source>
</evidence>
<evidence type="ECO:0000259" key="14">
    <source>
        <dbReference type="PROSITE" id="PS50822"/>
    </source>
</evidence>
<evidence type="ECO:0000256" key="11">
    <source>
        <dbReference type="ARBA" id="ARBA00038291"/>
    </source>
</evidence>
<feature type="non-terminal residue" evidence="15">
    <location>
        <position position="1"/>
    </location>
</feature>
<dbReference type="GO" id="GO:0140965">
    <property type="term" value="P:secondary piRNA processing"/>
    <property type="evidence" value="ECO:0007669"/>
    <property type="project" value="UniProtKB-ARBA"/>
</dbReference>